<feature type="compositionally biased region" description="Basic and acidic residues" evidence="1">
    <location>
        <begin position="397"/>
        <end position="408"/>
    </location>
</feature>
<feature type="compositionally biased region" description="Basic and acidic residues" evidence="1">
    <location>
        <begin position="108"/>
        <end position="125"/>
    </location>
</feature>
<feature type="compositionally biased region" description="Basic and acidic residues" evidence="1">
    <location>
        <begin position="673"/>
        <end position="685"/>
    </location>
</feature>
<feature type="region of interest" description="Disordered" evidence="1">
    <location>
        <begin position="657"/>
        <end position="691"/>
    </location>
</feature>
<organism evidence="2 3">
    <name type="scientific">Limulus polyphemus</name>
    <name type="common">Atlantic horseshoe crab</name>
    <dbReference type="NCBI Taxonomy" id="6850"/>
    <lineage>
        <taxon>Eukaryota</taxon>
        <taxon>Metazoa</taxon>
        <taxon>Ecdysozoa</taxon>
        <taxon>Arthropoda</taxon>
        <taxon>Chelicerata</taxon>
        <taxon>Merostomata</taxon>
        <taxon>Xiphosura</taxon>
        <taxon>Limulidae</taxon>
        <taxon>Limulus</taxon>
    </lineage>
</organism>
<proteinExistence type="predicted"/>
<feature type="region of interest" description="Disordered" evidence="1">
    <location>
        <begin position="734"/>
        <end position="784"/>
    </location>
</feature>
<feature type="compositionally biased region" description="Basic and acidic residues" evidence="1">
    <location>
        <begin position="183"/>
        <end position="196"/>
    </location>
</feature>
<feature type="compositionally biased region" description="Basic and acidic residues" evidence="1">
    <location>
        <begin position="346"/>
        <end position="367"/>
    </location>
</feature>
<feature type="region of interest" description="Disordered" evidence="1">
    <location>
        <begin position="38"/>
        <end position="88"/>
    </location>
</feature>
<feature type="compositionally biased region" description="Acidic residues" evidence="1">
    <location>
        <begin position="62"/>
        <end position="76"/>
    </location>
</feature>
<feature type="compositionally biased region" description="Basic and acidic residues" evidence="1">
    <location>
        <begin position="231"/>
        <end position="241"/>
    </location>
</feature>
<feature type="compositionally biased region" description="Basic and acidic residues" evidence="1">
    <location>
        <begin position="38"/>
        <end position="61"/>
    </location>
</feature>
<feature type="compositionally biased region" description="Low complexity" evidence="1">
    <location>
        <begin position="455"/>
        <end position="500"/>
    </location>
</feature>
<feature type="compositionally biased region" description="Low complexity" evidence="1">
    <location>
        <begin position="277"/>
        <end position="292"/>
    </location>
</feature>
<feature type="compositionally biased region" description="Polar residues" evidence="1">
    <location>
        <begin position="140"/>
        <end position="155"/>
    </location>
</feature>
<dbReference type="GeneID" id="106475934"/>
<feature type="compositionally biased region" description="Basic and acidic residues" evidence="1">
    <location>
        <begin position="206"/>
        <end position="220"/>
    </location>
</feature>
<feature type="region of interest" description="Disordered" evidence="1">
    <location>
        <begin position="1"/>
        <end position="20"/>
    </location>
</feature>
<evidence type="ECO:0000313" key="2">
    <source>
        <dbReference type="Proteomes" id="UP000694941"/>
    </source>
</evidence>
<feature type="region of interest" description="Disordered" evidence="1">
    <location>
        <begin position="140"/>
        <end position="541"/>
    </location>
</feature>
<feature type="region of interest" description="Disordered" evidence="1">
    <location>
        <begin position="108"/>
        <end position="127"/>
    </location>
</feature>
<name>A0ABM1C0F4_LIMPO</name>
<gene>
    <name evidence="3" type="primary">LOC106475934</name>
</gene>
<sequence>MAPDNSLFIAGEDQDQPYPGKVVHYSCRSQKVTDKEEVKEVSELKDGEVVTETTKTHHHEEQEDDEVPEDEVDETALPEVSKETTRNIEYYRDDDEFDSLSEKMRRERENNFIRDHSPSRRDPVTKKTLNLDEEEVIRNSETNRWLENHFGSESGSDVEETTKTTKAGGNVIKIQMTGSPRPTSRDKLHIEQKDTCTLEASKSRRRFQDHDAASHSRIFQDNRLSTNSISEVKDWHSEQKRVSSPLPRSTSPPSRRESTRSPPISGISAKQTDSVYRRSVPSPSKSPSKTYYLGDDNTYKRKHTKLEPTSLKRQSDGWKSTPSIRDDYYRSLNDEEKQKTHKQKTVRHEERSPERFVHRSHSQKDTPRSFTIYDGSKTSKETYFIGENTPVSQTLPRDTRFKGEEKTSRQNYNTTEVQRKHKNQKKSDLSVQVDLSDEESKSSTFPRKHSTSPFRASNGSRRRSPSPVRASNGSRRRSPSPVRVPNGSRRRSPSPVRASNGSRRISPSPDHISNDRTSKSLPRFSGKKSTSKEKEPKIHTSLNLSTLKTPAQTFYFGDEKDANYKTTKKKVPEGNQDAKLYGIEHRYSNRQTFNPNDHSFVSDYSSSPSYREGFFTIERDSGVTKRHSNFHSSMGDLRESSIHDFGRNADETFWNSRSHKKKTKGGHSSGINRVEEGSFRDHSDSYESNSFLNDKKSYYKNTHNSNIDISITPNKKQSGSEVKRHQFMQNLLGSSERDLTFSTDESDVYKNHTNRRQRTSRDMPPPLPKHLDSSTPPQAQYPIW</sequence>
<evidence type="ECO:0000313" key="3">
    <source>
        <dbReference type="RefSeq" id="XP_013792064.1"/>
    </source>
</evidence>
<feature type="compositionally biased region" description="Low complexity" evidence="1">
    <location>
        <begin position="242"/>
        <end position="253"/>
    </location>
</feature>
<protein>
    <submittedName>
        <fullName evidence="3">Serine/arginine repetitive matrix protein 1-like</fullName>
    </submittedName>
</protein>
<feature type="compositionally biased region" description="Polar residues" evidence="1">
    <location>
        <begin position="221"/>
        <end position="230"/>
    </location>
</feature>
<evidence type="ECO:0000256" key="1">
    <source>
        <dbReference type="SAM" id="MobiDB-lite"/>
    </source>
</evidence>
<dbReference type="RefSeq" id="XP_013792064.1">
    <property type="nucleotide sequence ID" value="XM_013936610.2"/>
</dbReference>
<accession>A0ABM1C0F4</accession>
<keyword evidence="2" id="KW-1185">Reference proteome</keyword>
<feature type="compositionally biased region" description="Basic and acidic residues" evidence="1">
    <location>
        <begin position="324"/>
        <end position="338"/>
    </location>
</feature>
<reference evidence="3" key="1">
    <citation type="submission" date="2025-08" db="UniProtKB">
        <authorList>
            <consortium name="RefSeq"/>
        </authorList>
    </citation>
    <scope>IDENTIFICATION</scope>
    <source>
        <tissue evidence="3">Muscle</tissue>
    </source>
</reference>
<dbReference type="Proteomes" id="UP000694941">
    <property type="component" value="Unplaced"/>
</dbReference>